<dbReference type="GO" id="GO:0005615">
    <property type="term" value="C:extracellular space"/>
    <property type="evidence" value="ECO:0000318"/>
    <property type="project" value="GO_Central"/>
</dbReference>
<dbReference type="Proteomes" id="UP000030748">
    <property type="component" value="Unassembled WGS sequence"/>
</dbReference>
<dbReference type="InterPro" id="IPR036186">
    <property type="entry name" value="Serpin_sf"/>
</dbReference>
<dbReference type="SMART" id="SM00093">
    <property type="entry name" value="SERPIN"/>
    <property type="match status" value="1"/>
</dbReference>
<dbReference type="PANTHER" id="PTHR11461">
    <property type="entry name" value="SERINE PROTEASE INHIBITOR, SERPIN"/>
    <property type="match status" value="1"/>
</dbReference>
<evidence type="ECO:0000259" key="5">
    <source>
        <dbReference type="SMART" id="SM00093"/>
    </source>
</evidence>
<feature type="non-terminal residue" evidence="6">
    <location>
        <position position="409"/>
    </location>
</feature>
<keyword evidence="3" id="KW-0722">Serine protease inhibitor</keyword>
<protein>
    <recommendedName>
        <fullName evidence="5">Serpin domain-containing protein</fullName>
    </recommendedName>
</protein>
<dbReference type="InterPro" id="IPR023796">
    <property type="entry name" value="Serpin_dom"/>
</dbReference>
<dbReference type="InterPro" id="IPR042185">
    <property type="entry name" value="Serpin_sf_2"/>
</dbReference>
<dbReference type="PANTHER" id="PTHR11461:SF211">
    <property type="entry name" value="GH10112P-RELATED"/>
    <property type="match status" value="1"/>
</dbReference>
<dbReference type="eggNOG" id="KOG2392">
    <property type="taxonomic scope" value="Eukaryota"/>
</dbReference>
<accession>A0A022Q9L3</accession>
<reference evidence="6 7" key="1">
    <citation type="journal article" date="2013" name="Proc. Natl. Acad. Sci. U.S.A.">
        <title>Fine-scale variation in meiotic recombination in Mimulus inferred from population shotgun sequencing.</title>
        <authorList>
            <person name="Hellsten U."/>
            <person name="Wright K.M."/>
            <person name="Jenkins J."/>
            <person name="Shu S."/>
            <person name="Yuan Y."/>
            <person name="Wessler S.R."/>
            <person name="Schmutz J."/>
            <person name="Willis J.H."/>
            <person name="Rokhsar D.S."/>
        </authorList>
    </citation>
    <scope>NUCLEOTIDE SEQUENCE [LARGE SCALE GENOMIC DNA]</scope>
    <source>
        <strain evidence="7">cv. DUN x IM62</strain>
    </source>
</reference>
<dbReference type="CDD" id="cd02043">
    <property type="entry name" value="serpinP_plants"/>
    <property type="match status" value="1"/>
</dbReference>
<dbReference type="EMBL" id="KI632002">
    <property type="protein sequence ID" value="EYU25377.1"/>
    <property type="molecule type" value="Genomic_DNA"/>
</dbReference>
<proteinExistence type="inferred from homology"/>
<dbReference type="Pfam" id="PF00079">
    <property type="entry name" value="Serpin"/>
    <property type="match status" value="1"/>
</dbReference>
<comment type="similarity">
    <text evidence="1 4">Belongs to the serpin family.</text>
</comment>
<dbReference type="AlphaFoldDB" id="A0A022Q9L3"/>
<gene>
    <name evidence="6" type="ORF">MIMGU_mgv1a023649mg</name>
</gene>
<sequence>MEEQQLMMSKHPSSARRTCLYISLAYHVISTRAKHENLELSPLSIQELIANLRESTLNHSDVSLSLASHVIAAHGKDTNVVLSPLSINVLLGLVASGSNGPARNQILGYLKSKSIKEVNSVSSLIMSHVFADGARLGGPRLSIANGVWIDQSLRLKPVFEEIVENSYKAAADHVDFQTKADEVRKEVNAWAEKQTKGLIKEVLPRGSVDSLTRLIFANAVYFKGDWLDKFDASKTKDRKFFLLDGSSIKVPFMTSGDRQYISEFDGFKVLRLPYKRGDDYTRRFSMYFFLPDAKDGLPDLLEKVGSESRFIENHITYFQLDASGILQGLGVVLPFRQGGLTEMVDSAIDGKELYVSGIFQKAFIEVNEKGTEAAAATSLACGGSGLRLQKMKKLDFVADHPFLFVIRED</sequence>
<evidence type="ECO:0000313" key="7">
    <source>
        <dbReference type="Proteomes" id="UP000030748"/>
    </source>
</evidence>
<name>A0A022Q9L3_ERYGU</name>
<dbReference type="SUPFAM" id="SSF56574">
    <property type="entry name" value="Serpins"/>
    <property type="match status" value="1"/>
</dbReference>
<dbReference type="Gene3D" id="2.30.39.10">
    <property type="entry name" value="Alpha-1-antitrypsin, domain 1"/>
    <property type="match status" value="1"/>
</dbReference>
<dbReference type="GO" id="GO:0004867">
    <property type="term" value="F:serine-type endopeptidase inhibitor activity"/>
    <property type="evidence" value="ECO:0007669"/>
    <property type="project" value="UniProtKB-KW"/>
</dbReference>
<keyword evidence="2" id="KW-0646">Protease inhibitor</keyword>
<organism evidence="6 7">
    <name type="scientific">Erythranthe guttata</name>
    <name type="common">Yellow monkey flower</name>
    <name type="synonym">Mimulus guttatus</name>
    <dbReference type="NCBI Taxonomy" id="4155"/>
    <lineage>
        <taxon>Eukaryota</taxon>
        <taxon>Viridiplantae</taxon>
        <taxon>Streptophyta</taxon>
        <taxon>Embryophyta</taxon>
        <taxon>Tracheophyta</taxon>
        <taxon>Spermatophyta</taxon>
        <taxon>Magnoliopsida</taxon>
        <taxon>eudicotyledons</taxon>
        <taxon>Gunneridae</taxon>
        <taxon>Pentapetalae</taxon>
        <taxon>asterids</taxon>
        <taxon>lamiids</taxon>
        <taxon>Lamiales</taxon>
        <taxon>Phrymaceae</taxon>
        <taxon>Erythranthe</taxon>
    </lineage>
</organism>
<dbReference type="Gene3D" id="3.30.497.10">
    <property type="entry name" value="Antithrombin, subunit I, domain 2"/>
    <property type="match status" value="1"/>
</dbReference>
<dbReference type="FunFam" id="3.30.497.10:FF:000012">
    <property type="entry name" value="Predicted protein"/>
    <property type="match status" value="1"/>
</dbReference>
<keyword evidence="7" id="KW-1185">Reference proteome</keyword>
<dbReference type="STRING" id="4155.A0A022Q9L3"/>
<evidence type="ECO:0000256" key="1">
    <source>
        <dbReference type="ARBA" id="ARBA00009500"/>
    </source>
</evidence>
<feature type="domain" description="Serpin" evidence="5">
    <location>
        <begin position="64"/>
        <end position="409"/>
    </location>
</feature>
<dbReference type="MEROPS" id="I04.087"/>
<dbReference type="InterPro" id="IPR042178">
    <property type="entry name" value="Serpin_sf_1"/>
</dbReference>
<evidence type="ECO:0000313" key="6">
    <source>
        <dbReference type="EMBL" id="EYU25377.1"/>
    </source>
</evidence>
<evidence type="ECO:0000256" key="4">
    <source>
        <dbReference type="RuleBase" id="RU000411"/>
    </source>
</evidence>
<evidence type="ECO:0000256" key="3">
    <source>
        <dbReference type="ARBA" id="ARBA00022900"/>
    </source>
</evidence>
<evidence type="ECO:0000256" key="2">
    <source>
        <dbReference type="ARBA" id="ARBA00022690"/>
    </source>
</evidence>
<dbReference type="InterPro" id="IPR000215">
    <property type="entry name" value="Serpin_fam"/>
</dbReference>